<dbReference type="KEGG" id="talb:FTW19_14790"/>
<feature type="chain" id="PRO_5022800277" evidence="1">
    <location>
        <begin position="23"/>
        <end position="580"/>
    </location>
</feature>
<gene>
    <name evidence="2" type="ORF">FTW19_14790</name>
</gene>
<evidence type="ECO:0000313" key="3">
    <source>
        <dbReference type="Proteomes" id="UP000321820"/>
    </source>
</evidence>
<evidence type="ECO:0000313" key="2">
    <source>
        <dbReference type="EMBL" id="QEE29148.1"/>
    </source>
</evidence>
<keyword evidence="3" id="KW-1185">Reference proteome</keyword>
<evidence type="ECO:0000256" key="1">
    <source>
        <dbReference type="SAM" id="SignalP"/>
    </source>
</evidence>
<dbReference type="AlphaFoldDB" id="A0A5B9EAF7"/>
<dbReference type="PANTHER" id="PTHR33361:SF2">
    <property type="entry name" value="DUF885 DOMAIN-CONTAINING PROTEIN"/>
    <property type="match status" value="1"/>
</dbReference>
<reference evidence="2 3" key="1">
    <citation type="submission" date="2019-08" db="EMBL/GenBank/DDBJ databases">
        <title>Complete genome sequence of Terriglobus albidus strain ORNL.</title>
        <authorList>
            <person name="Podar M."/>
        </authorList>
    </citation>
    <scope>NUCLEOTIDE SEQUENCE [LARGE SCALE GENOMIC DNA]</scope>
    <source>
        <strain evidence="2 3">ORNL</strain>
    </source>
</reference>
<name>A0A5B9EAF7_9BACT</name>
<keyword evidence="1" id="KW-0732">Signal</keyword>
<dbReference type="RefSeq" id="WP_147648346.1">
    <property type="nucleotide sequence ID" value="NZ_CP042806.1"/>
</dbReference>
<organism evidence="2 3">
    <name type="scientific">Terriglobus albidus</name>
    <dbReference type="NCBI Taxonomy" id="1592106"/>
    <lineage>
        <taxon>Bacteria</taxon>
        <taxon>Pseudomonadati</taxon>
        <taxon>Acidobacteriota</taxon>
        <taxon>Terriglobia</taxon>
        <taxon>Terriglobales</taxon>
        <taxon>Acidobacteriaceae</taxon>
        <taxon>Terriglobus</taxon>
    </lineage>
</organism>
<dbReference type="InterPro" id="IPR010281">
    <property type="entry name" value="DUF885"/>
</dbReference>
<protein>
    <submittedName>
        <fullName evidence="2">DUF885 domain-containing protein</fullName>
    </submittedName>
</protein>
<dbReference type="EMBL" id="CP042806">
    <property type="protein sequence ID" value="QEE29148.1"/>
    <property type="molecule type" value="Genomic_DNA"/>
</dbReference>
<sequence>MPLKRIALLSLFAVASSLPTAAAQTSAFQTKLRTLSEEFWTWRATEQPFTNDDIPRIERAEPFVVHWAPGDVTQYKAKVDAFEKQWRALSAAGEPVADQVDYRLLGSAIARVHWELTVFPMWKENPFFYVDQSLGSVYAALLPKPPITPAREEIILSRMERMPYTLEEGKKNLTDIRAPYVRATISELKDIEAQMQQVHDGLMPVFSDANKPRFEKAEAAAVKALMGYREWVGTRGKSTLPEKTAVGREGYIWFLRNVALMKYTPEDLLRMGRQEWERSVSFETLARAASTGVPDVPFYGTTEQQMDAEKANELAIRKYMVTHGVLSDPAEVRHYYYLPIPPYIAALSFMGVTDDLTGPSRLGEDGTSYKGTPRTTTNFWGAITGRDTRPLTLHEGSPGHYFQMAWSWHHPDPIRRHYYDSESNEGIGFYAEEMALEAGLFDDSPHMKEAIYGMMRLRALRVEVDVKLALGEFTLEQAADYLTKVVPMDRGTATSEAVMFASTPGQAITYQIGKLDIQRLMTDARQKQEESFKLQRFHDFIWLNGNLPFSLMRWEMLDDSSDVPPVAPSFLEAKRNSRAI</sequence>
<feature type="signal peptide" evidence="1">
    <location>
        <begin position="1"/>
        <end position="22"/>
    </location>
</feature>
<accession>A0A5B9EAF7</accession>
<proteinExistence type="predicted"/>
<dbReference type="Pfam" id="PF05960">
    <property type="entry name" value="DUF885"/>
    <property type="match status" value="1"/>
</dbReference>
<dbReference type="OrthoDB" id="9760040at2"/>
<dbReference type="PANTHER" id="PTHR33361">
    <property type="entry name" value="GLR0591 PROTEIN"/>
    <property type="match status" value="1"/>
</dbReference>
<dbReference type="Proteomes" id="UP000321820">
    <property type="component" value="Chromosome"/>
</dbReference>